<evidence type="ECO:0000256" key="11">
    <source>
        <dbReference type="ARBA" id="ARBA00023180"/>
    </source>
</evidence>
<keyword evidence="4 13" id="KW-0812">Transmembrane</keyword>
<dbReference type="GeneTree" id="ENSGT01030000234624"/>
<dbReference type="Proteomes" id="UP000265020">
    <property type="component" value="Unassembled WGS sequence"/>
</dbReference>
<dbReference type="InterPro" id="IPR000233">
    <property type="entry name" value="Cadherin_Y-type_LIR"/>
</dbReference>
<keyword evidence="3" id="KW-1003">Cell membrane</keyword>
<feature type="domain" description="Cadherin" evidence="17">
    <location>
        <begin position="296"/>
        <end position="409"/>
    </location>
</feature>
<keyword evidence="16" id="KW-0732">Signal</keyword>
<evidence type="ECO:0000256" key="9">
    <source>
        <dbReference type="ARBA" id="ARBA00022989"/>
    </source>
</evidence>
<feature type="chain" id="PRO_5018700195" evidence="16">
    <location>
        <begin position="24"/>
        <end position="851"/>
    </location>
</feature>
<evidence type="ECO:0000256" key="3">
    <source>
        <dbReference type="ARBA" id="ARBA00022475"/>
    </source>
</evidence>
<evidence type="ECO:0000256" key="4">
    <source>
        <dbReference type="ARBA" id="ARBA00022692"/>
    </source>
</evidence>
<name>A0A3Q2EI33_CYPVA</name>
<dbReference type="SUPFAM" id="SSF49313">
    <property type="entry name" value="Cadherin-like"/>
    <property type="match status" value="5"/>
</dbReference>
<dbReference type="SMART" id="SM00112">
    <property type="entry name" value="CA"/>
    <property type="match status" value="3"/>
</dbReference>
<dbReference type="CDD" id="cd11304">
    <property type="entry name" value="Cadherin_repeat"/>
    <property type="match status" value="3"/>
</dbReference>
<dbReference type="InterPro" id="IPR009122">
    <property type="entry name" value="Desmosomal_cadherin"/>
</dbReference>
<dbReference type="InterPro" id="IPR015919">
    <property type="entry name" value="Cadherin-like_sf"/>
</dbReference>
<keyword evidence="9 15" id="KW-1133">Transmembrane helix</keyword>
<dbReference type="InterPro" id="IPR020894">
    <property type="entry name" value="Cadherin_CS"/>
</dbReference>
<dbReference type="InterPro" id="IPR002126">
    <property type="entry name" value="Cadherin-like_dom"/>
</dbReference>
<feature type="signal peptide" evidence="16">
    <location>
        <begin position="1"/>
        <end position="23"/>
    </location>
</feature>
<dbReference type="GO" id="GO:0005509">
    <property type="term" value="F:calcium ion binding"/>
    <property type="evidence" value="ECO:0007669"/>
    <property type="project" value="UniProtKB-UniRule"/>
</dbReference>
<dbReference type="PRINTS" id="PR01818">
    <property type="entry name" value="DESMOCADHERN"/>
</dbReference>
<dbReference type="Pfam" id="PF01049">
    <property type="entry name" value="CADH_Y-type_LIR"/>
    <property type="match status" value="1"/>
</dbReference>
<keyword evidence="10 15" id="KW-0472">Membrane</keyword>
<keyword evidence="19" id="KW-1185">Reference proteome</keyword>
<dbReference type="GO" id="GO:0016339">
    <property type="term" value="P:calcium-dependent cell-cell adhesion via plasma membrane cell adhesion molecules"/>
    <property type="evidence" value="ECO:0007669"/>
    <property type="project" value="TreeGrafter"/>
</dbReference>
<dbReference type="GO" id="GO:0016342">
    <property type="term" value="C:catenin complex"/>
    <property type="evidence" value="ECO:0007669"/>
    <property type="project" value="TreeGrafter"/>
</dbReference>
<evidence type="ECO:0000256" key="13">
    <source>
        <dbReference type="RuleBase" id="RU003318"/>
    </source>
</evidence>
<proteinExistence type="predicted"/>
<dbReference type="GO" id="GO:0044331">
    <property type="term" value="P:cell-cell adhesion mediated by cadherin"/>
    <property type="evidence" value="ECO:0007669"/>
    <property type="project" value="TreeGrafter"/>
</dbReference>
<organism evidence="18 19">
    <name type="scientific">Cyprinodon variegatus</name>
    <name type="common">Sheepshead minnow</name>
    <dbReference type="NCBI Taxonomy" id="28743"/>
    <lineage>
        <taxon>Eukaryota</taxon>
        <taxon>Metazoa</taxon>
        <taxon>Chordata</taxon>
        <taxon>Craniata</taxon>
        <taxon>Vertebrata</taxon>
        <taxon>Euteleostomi</taxon>
        <taxon>Actinopterygii</taxon>
        <taxon>Neopterygii</taxon>
        <taxon>Teleostei</taxon>
        <taxon>Neoteleostei</taxon>
        <taxon>Acanthomorphata</taxon>
        <taxon>Ovalentaria</taxon>
        <taxon>Atherinomorphae</taxon>
        <taxon>Cyprinodontiformes</taxon>
        <taxon>Cyprinodontidae</taxon>
        <taxon>Cyprinodon</taxon>
    </lineage>
</organism>
<dbReference type="STRING" id="28743.ENSCVAP00000032218"/>
<dbReference type="Gene3D" id="4.10.900.10">
    <property type="entry name" value="TCF3-CBD (Catenin binding domain)"/>
    <property type="match status" value="1"/>
</dbReference>
<evidence type="ECO:0000256" key="14">
    <source>
        <dbReference type="RuleBase" id="RU004358"/>
    </source>
</evidence>
<dbReference type="GO" id="GO:0016477">
    <property type="term" value="P:cell migration"/>
    <property type="evidence" value="ECO:0007669"/>
    <property type="project" value="TreeGrafter"/>
</dbReference>
<dbReference type="GO" id="GO:0002009">
    <property type="term" value="P:morphogenesis of an epithelium"/>
    <property type="evidence" value="ECO:0007669"/>
    <property type="project" value="UniProtKB-ARBA"/>
</dbReference>
<evidence type="ECO:0000256" key="16">
    <source>
        <dbReference type="SAM" id="SignalP"/>
    </source>
</evidence>
<dbReference type="GO" id="GO:0007156">
    <property type="term" value="P:homophilic cell adhesion via plasma membrane adhesion molecules"/>
    <property type="evidence" value="ECO:0007669"/>
    <property type="project" value="InterPro"/>
</dbReference>
<evidence type="ECO:0000313" key="19">
    <source>
        <dbReference type="Proteomes" id="UP000265020"/>
    </source>
</evidence>
<evidence type="ECO:0000256" key="6">
    <source>
        <dbReference type="ARBA" id="ARBA00022837"/>
    </source>
</evidence>
<dbReference type="PANTHER" id="PTHR24027:SF78">
    <property type="entry name" value="CADHERIN-LIKE PROTEIN 26"/>
    <property type="match status" value="1"/>
</dbReference>
<keyword evidence="8" id="KW-0965">Cell junction</keyword>
<reference evidence="18" key="2">
    <citation type="submission" date="2025-09" db="UniProtKB">
        <authorList>
            <consortium name="Ensembl"/>
        </authorList>
    </citation>
    <scope>IDENTIFICATION</scope>
</reference>
<dbReference type="OMA" id="VICKQKM"/>
<dbReference type="GO" id="GO:0045296">
    <property type="term" value="F:cadherin binding"/>
    <property type="evidence" value="ECO:0007669"/>
    <property type="project" value="TreeGrafter"/>
</dbReference>
<keyword evidence="7 13" id="KW-0130">Cell adhesion</keyword>
<dbReference type="PRINTS" id="PR00205">
    <property type="entry name" value="CADHERIN"/>
</dbReference>
<dbReference type="Ensembl" id="ENSCVAT00000032864.1">
    <property type="protein sequence ID" value="ENSCVAP00000032218.1"/>
    <property type="gene ID" value="ENSCVAG00000022149.1"/>
</dbReference>
<dbReference type="AlphaFoldDB" id="A0A3Q2EI33"/>
<evidence type="ECO:0000313" key="18">
    <source>
        <dbReference type="Ensembl" id="ENSCVAP00000032218.1"/>
    </source>
</evidence>
<dbReference type="GO" id="GO:0008013">
    <property type="term" value="F:beta-catenin binding"/>
    <property type="evidence" value="ECO:0007669"/>
    <property type="project" value="TreeGrafter"/>
</dbReference>
<feature type="transmembrane region" description="Helical" evidence="15">
    <location>
        <begin position="621"/>
        <end position="647"/>
    </location>
</feature>
<dbReference type="PROSITE" id="PS50268">
    <property type="entry name" value="CADHERIN_2"/>
    <property type="match status" value="3"/>
</dbReference>
<dbReference type="InterPro" id="IPR039808">
    <property type="entry name" value="Cadherin"/>
</dbReference>
<protein>
    <submittedName>
        <fullName evidence="18">Desmocollin 1</fullName>
    </submittedName>
</protein>
<evidence type="ECO:0000256" key="15">
    <source>
        <dbReference type="SAM" id="Phobius"/>
    </source>
</evidence>
<evidence type="ECO:0000256" key="1">
    <source>
        <dbReference type="ARBA" id="ARBA00004251"/>
    </source>
</evidence>
<dbReference type="GO" id="GO:0000902">
    <property type="term" value="P:cell morphogenesis"/>
    <property type="evidence" value="ECO:0007669"/>
    <property type="project" value="TreeGrafter"/>
</dbReference>
<evidence type="ECO:0000256" key="2">
    <source>
        <dbReference type="ARBA" id="ARBA00004568"/>
    </source>
</evidence>
<dbReference type="GO" id="GO:0005912">
    <property type="term" value="C:adherens junction"/>
    <property type="evidence" value="ECO:0007669"/>
    <property type="project" value="TreeGrafter"/>
</dbReference>
<dbReference type="Gene3D" id="2.60.40.60">
    <property type="entry name" value="Cadherins"/>
    <property type="match status" value="5"/>
</dbReference>
<accession>A0A3Q2EI33</accession>
<evidence type="ECO:0000256" key="7">
    <source>
        <dbReference type="ARBA" id="ARBA00022889"/>
    </source>
</evidence>
<reference evidence="18" key="1">
    <citation type="submission" date="2025-08" db="UniProtKB">
        <authorList>
            <consortium name="Ensembl"/>
        </authorList>
    </citation>
    <scope>IDENTIFICATION</scope>
</reference>
<dbReference type="GO" id="GO:0030057">
    <property type="term" value="C:desmosome"/>
    <property type="evidence" value="ECO:0007669"/>
    <property type="project" value="UniProtKB-SubCell"/>
</dbReference>
<sequence length="851" mass="94205">LGLGLKMTFSSLYSIFLVETVDCDPDTLHLTVEDPSFAVQSNGIIVAVSPVSVATRGRTFSVRAQDKSGTGSEMEVHLVCSAKRQTNDVLKRTKRRWGPPPLNILENGVGPFPKDMERVCVINTFLLYLFMFTQIDILTSLFYFFYIVSNKDFNLFMINALDKKTQEKRDEPLFLEIIVDDVNDNNPEFEGSLNFNVDEQTTNMVVGKVNATDKDDPKTDHVRIKFTLKDGLEHFAINPDTGVITTVSNKLDRETKDKHMVTVEIRDLKGAPNGLSNTATATITLNDINDNPPTFRETSFKATTPENKEGEHLILRIPVDDKDLEGTDNWVSKFVITKGNENGYFRIDTDPKTNEGLLYVTKPLDYEKTKNMELMISAQNKAELKGTTAQWLSVPVNVAVTDIDEGPEFLAPTVTFTVDENLPNGTIIGTYKAIDPETKSSDGITYYKMNDPGSWVRVDRLSGELTVSNTIDRESPLVKDGMYNLTVRAVDASSKTGLGQVILLIKDKNDNTPSFPKKLQMCEGKDDMMTSVVFLVEDRDLIPYSGPFSYEIPAEHSSKWLVRSHNATAGMLLAKEKLPRGLYNVPITVNDQQGHGETQMTEVMICQCVNNKCITKDRSIALGPLGILALLLPLLLLLLLGLLLFFICTTKTEKHRIEDNAYSSGILLPSNTEAPGDEVDSSLILLPNSGIEQAVKGSLKGSLLNVGWVGNRSASTIGGHSLHENGFQKSTGLNTLNMHTISSSQFDQYGQHVGSQVFNSGMDYGLYGMDKSQRQAWQTNSLYLKQKLAYMKGAGDERYADDLIHAYGYEGTGSVAGSIGCCSDFDGRENLEFMNTLGPKFKTLASVCTKR</sequence>
<evidence type="ECO:0000256" key="12">
    <source>
        <dbReference type="PROSITE-ProRule" id="PRU00043"/>
    </source>
</evidence>
<dbReference type="PROSITE" id="PS00232">
    <property type="entry name" value="CADHERIN_1"/>
    <property type="match status" value="2"/>
</dbReference>
<evidence type="ECO:0000259" key="17">
    <source>
        <dbReference type="PROSITE" id="PS50268"/>
    </source>
</evidence>
<dbReference type="InterPro" id="IPR027397">
    <property type="entry name" value="Catenin-bd_sf"/>
</dbReference>
<dbReference type="FunFam" id="2.60.40.60:FF:000027">
    <property type="entry name" value="Cadherin 2"/>
    <property type="match status" value="1"/>
</dbReference>
<comment type="subcellular location">
    <subcellularLocation>
        <location evidence="2">Cell junction</location>
        <location evidence="2">Desmosome</location>
    </subcellularLocation>
    <subcellularLocation>
        <location evidence="1 13">Cell membrane</location>
        <topology evidence="1 13">Single-pass type I membrane protein</topology>
    </subcellularLocation>
</comment>
<feature type="transmembrane region" description="Helical" evidence="15">
    <location>
        <begin position="125"/>
        <end position="148"/>
    </location>
</feature>
<dbReference type="FunFam" id="2.60.40.60:FF:000019">
    <property type="entry name" value="Cadherin 2"/>
    <property type="match status" value="1"/>
</dbReference>
<dbReference type="PANTHER" id="PTHR24027">
    <property type="entry name" value="CADHERIN-23"/>
    <property type="match status" value="1"/>
</dbReference>
<comment type="function">
    <text evidence="14">A component of desmosome cell-cell junctions which are required for positive regulation of cellular adhesion. Involved in the interaction of plaque proteins and intermediate filaments mediating cell-cell adhesion.</text>
</comment>
<dbReference type="Pfam" id="PF00028">
    <property type="entry name" value="Cadherin"/>
    <property type="match status" value="3"/>
</dbReference>
<dbReference type="GO" id="GO:0007043">
    <property type="term" value="P:cell-cell junction assembly"/>
    <property type="evidence" value="ECO:0007669"/>
    <property type="project" value="TreeGrafter"/>
</dbReference>
<feature type="domain" description="Cadherin" evidence="17">
    <location>
        <begin position="206"/>
        <end position="295"/>
    </location>
</feature>
<keyword evidence="11" id="KW-0325">Glycoprotein</keyword>
<dbReference type="GO" id="GO:0034332">
    <property type="term" value="P:adherens junction organization"/>
    <property type="evidence" value="ECO:0007669"/>
    <property type="project" value="TreeGrafter"/>
</dbReference>
<feature type="domain" description="Cadherin" evidence="17">
    <location>
        <begin position="410"/>
        <end position="515"/>
    </location>
</feature>
<evidence type="ECO:0000256" key="8">
    <source>
        <dbReference type="ARBA" id="ARBA00022949"/>
    </source>
</evidence>
<gene>
    <name evidence="18" type="primary">DSC1</name>
    <name evidence="18" type="synonym">DSC3</name>
</gene>
<evidence type="ECO:0000256" key="10">
    <source>
        <dbReference type="ARBA" id="ARBA00023136"/>
    </source>
</evidence>
<keyword evidence="5" id="KW-0677">Repeat</keyword>
<keyword evidence="6 12" id="KW-0106">Calcium</keyword>
<evidence type="ECO:0000256" key="5">
    <source>
        <dbReference type="ARBA" id="ARBA00022737"/>
    </source>
</evidence>